<feature type="binding site" evidence="8">
    <location>
        <position position="368"/>
    </location>
    <ligand>
        <name>NADP(+)</name>
        <dbReference type="ChEBI" id="CHEBI:58349"/>
    </ligand>
</feature>
<feature type="binding site" evidence="7">
    <location>
        <begin position="368"/>
        <end position="370"/>
    </location>
    <ligand>
        <name>FAD</name>
        <dbReference type="ChEBI" id="CHEBI:57692"/>
    </ligand>
</feature>
<evidence type="ECO:0000256" key="5">
    <source>
        <dbReference type="ARBA" id="ARBA00022857"/>
    </source>
</evidence>
<dbReference type="InterPro" id="IPR023753">
    <property type="entry name" value="FAD/NAD-binding_dom"/>
</dbReference>
<dbReference type="PRINTS" id="PR00419">
    <property type="entry name" value="ADXRDTASE"/>
</dbReference>
<keyword evidence="3" id="KW-0285">Flavoprotein</keyword>
<keyword evidence="6" id="KW-0560">Oxidoreductase</keyword>
<feature type="binding site" evidence="8">
    <location>
        <position position="206"/>
    </location>
    <ligand>
        <name>NADP(+)</name>
        <dbReference type="ChEBI" id="CHEBI:58349"/>
    </ligand>
</feature>
<keyword evidence="11" id="KW-1185">Reference proteome</keyword>
<evidence type="ECO:0000256" key="8">
    <source>
        <dbReference type="PIRSR" id="PIRSR000362-2"/>
    </source>
</evidence>
<comment type="similarity">
    <text evidence="2">Belongs to the ferredoxin--NADP reductase type 1 family.</text>
</comment>
<dbReference type="InterPro" id="IPR021163">
    <property type="entry name" value="Ferredox_Rdtase_adrenod"/>
</dbReference>
<protein>
    <submittedName>
        <fullName evidence="10">Ferredoxin--NADP+ reductase</fullName>
    </submittedName>
</protein>
<evidence type="ECO:0000256" key="1">
    <source>
        <dbReference type="ARBA" id="ARBA00001974"/>
    </source>
</evidence>
<dbReference type="AlphaFoldDB" id="A0A1H2BEH9"/>
<feature type="binding site" evidence="7">
    <location>
        <position position="43"/>
    </location>
    <ligand>
        <name>FAD</name>
        <dbReference type="ChEBI" id="CHEBI:57692"/>
    </ligand>
</feature>
<dbReference type="PANTHER" id="PTHR48467:SF1">
    <property type="entry name" value="GLUTAMATE SYNTHASE 1 [NADH], CHLOROPLASTIC-LIKE"/>
    <property type="match status" value="1"/>
</dbReference>
<keyword evidence="5 8" id="KW-0521">NADP</keyword>
<feature type="binding site" evidence="8">
    <location>
        <begin position="194"/>
        <end position="195"/>
    </location>
    <ligand>
        <name>NADP(+)</name>
        <dbReference type="ChEBI" id="CHEBI:58349"/>
    </ligand>
</feature>
<comment type="cofactor">
    <cofactor evidence="1 7">
        <name>FAD</name>
        <dbReference type="ChEBI" id="CHEBI:57692"/>
    </cofactor>
</comment>
<feature type="binding site" evidence="7">
    <location>
        <position position="14"/>
    </location>
    <ligand>
        <name>FAD</name>
        <dbReference type="ChEBI" id="CHEBI:57692"/>
    </ligand>
</feature>
<reference evidence="11" key="1">
    <citation type="submission" date="2016-10" db="EMBL/GenBank/DDBJ databases">
        <authorList>
            <person name="Varghese N."/>
            <person name="Submissions S."/>
        </authorList>
    </citation>
    <scope>NUCLEOTIDE SEQUENCE [LARGE SCALE GENOMIC DNA]</scope>
    <source>
        <strain evidence="11">GAS369</strain>
    </source>
</reference>
<evidence type="ECO:0000259" key="9">
    <source>
        <dbReference type="Pfam" id="PF07992"/>
    </source>
</evidence>
<dbReference type="Proteomes" id="UP000243904">
    <property type="component" value="Chromosome I"/>
</dbReference>
<evidence type="ECO:0000256" key="2">
    <source>
        <dbReference type="ARBA" id="ARBA00008312"/>
    </source>
</evidence>
<organism evidence="10 11">
    <name type="scientific">Bradyrhizobium canariense</name>
    <dbReference type="NCBI Taxonomy" id="255045"/>
    <lineage>
        <taxon>Bacteria</taxon>
        <taxon>Pseudomonadati</taxon>
        <taxon>Pseudomonadota</taxon>
        <taxon>Alphaproteobacteria</taxon>
        <taxon>Hyphomicrobiales</taxon>
        <taxon>Nitrobacteraceae</taxon>
        <taxon>Bradyrhizobium</taxon>
    </lineage>
</organism>
<dbReference type="Gene3D" id="3.50.50.60">
    <property type="entry name" value="FAD/NAD(P)-binding domain"/>
    <property type="match status" value="1"/>
</dbReference>
<evidence type="ECO:0000256" key="4">
    <source>
        <dbReference type="ARBA" id="ARBA00022827"/>
    </source>
</evidence>
<feature type="binding site" evidence="7">
    <location>
        <position position="79"/>
    </location>
    <ligand>
        <name>FAD</name>
        <dbReference type="ChEBI" id="CHEBI:57692"/>
    </ligand>
</feature>
<dbReference type="Pfam" id="PF07992">
    <property type="entry name" value="Pyr_redox_2"/>
    <property type="match status" value="1"/>
</dbReference>
<sequence length="461" mass="49672">MFEPEIAIVGSGPSGFFAAEALLKAGIGARVGMFDRLPTPYGLVRSGVAPDHQQIKQVVKVFDNLASNPQFSFFGNIDVGSDISLGSLRSRYDAVILAYGASAGTSLSIPGSRLAQSITASDFVGWYNGHPDFANFDPRFDHECAVVVGHGNVAIDVARILLSDHARLAKTDMADHAIEALRHSRVRRVHLVGRRGTIQASFTTAELRELLGLSDVRVVIEPDVLQLDEEERGFLELPVNAAIKRNFGIISDAASRGSDGEATRELHLKFLASPVTIEGTDRVEAVHFVRNRLEGPIACRRAVPSGERFSISAGLTIASIGFQGRPLGDVPFDDRRGIIPNVEGRVTGDSIGGASLYVAGWIKRGATGIIGTNRADAAETVRTLLADFRDKRWSVKTDRPQALAPPGNPRINFADWKRIDEAECRSGQEVGRPRRKIVSIDAMLDIARSGEAPATPSQPAA</sequence>
<name>A0A1H2BEH9_9BRAD</name>
<dbReference type="InterPro" id="IPR055275">
    <property type="entry name" value="Ferredox_Rdtase"/>
</dbReference>
<evidence type="ECO:0000256" key="6">
    <source>
        <dbReference type="ARBA" id="ARBA00023002"/>
    </source>
</evidence>
<dbReference type="RefSeq" id="WP_146690598.1">
    <property type="nucleotide sequence ID" value="NZ_LT629750.1"/>
</dbReference>
<dbReference type="GO" id="GO:0016491">
    <property type="term" value="F:oxidoreductase activity"/>
    <property type="evidence" value="ECO:0007669"/>
    <property type="project" value="UniProtKB-KW"/>
</dbReference>
<evidence type="ECO:0000256" key="3">
    <source>
        <dbReference type="ARBA" id="ARBA00022630"/>
    </source>
</evidence>
<feature type="binding site" evidence="7">
    <location>
        <position position="361"/>
    </location>
    <ligand>
        <name>FAD</name>
        <dbReference type="ChEBI" id="CHEBI:57692"/>
    </ligand>
</feature>
<dbReference type="Gene3D" id="3.40.50.720">
    <property type="entry name" value="NAD(P)-binding Rossmann-like Domain"/>
    <property type="match status" value="1"/>
</dbReference>
<accession>A0A1H2BEH9</accession>
<evidence type="ECO:0000313" key="10">
    <source>
        <dbReference type="EMBL" id="SDT56206.1"/>
    </source>
</evidence>
<evidence type="ECO:0000256" key="7">
    <source>
        <dbReference type="PIRSR" id="PIRSR000362-1"/>
    </source>
</evidence>
<dbReference type="PIRSF" id="PIRSF000362">
    <property type="entry name" value="FNR"/>
    <property type="match status" value="1"/>
</dbReference>
<gene>
    <name evidence="10" type="ORF">SAMN05444158_7053</name>
</gene>
<feature type="binding site" evidence="8">
    <location>
        <begin position="150"/>
        <end position="153"/>
    </location>
    <ligand>
        <name>NADP(+)</name>
        <dbReference type="ChEBI" id="CHEBI:58349"/>
    </ligand>
</feature>
<dbReference type="InterPro" id="IPR036188">
    <property type="entry name" value="FAD/NAD-bd_sf"/>
</dbReference>
<proteinExistence type="inferred from homology"/>
<feature type="domain" description="FAD/NAD(P)-binding" evidence="9">
    <location>
        <begin position="5"/>
        <end position="229"/>
    </location>
</feature>
<evidence type="ECO:0000313" key="11">
    <source>
        <dbReference type="Proteomes" id="UP000243904"/>
    </source>
</evidence>
<dbReference type="PANTHER" id="PTHR48467">
    <property type="entry name" value="GLUTAMATE SYNTHASE 1 [NADH], CHLOROPLASTIC-LIKE"/>
    <property type="match status" value="1"/>
</dbReference>
<dbReference type="SUPFAM" id="SSF51971">
    <property type="entry name" value="Nucleotide-binding domain"/>
    <property type="match status" value="2"/>
</dbReference>
<dbReference type="EMBL" id="LT629750">
    <property type="protein sequence ID" value="SDT56206.1"/>
    <property type="molecule type" value="Genomic_DNA"/>
</dbReference>
<keyword evidence="4 7" id="KW-0274">FAD</keyword>